<dbReference type="Proteomes" id="UP001150538">
    <property type="component" value="Unassembled WGS sequence"/>
</dbReference>
<feature type="compositionally biased region" description="Polar residues" evidence="8">
    <location>
        <begin position="35"/>
        <end position="53"/>
    </location>
</feature>
<evidence type="ECO:0008006" key="11">
    <source>
        <dbReference type="Google" id="ProtNLM"/>
    </source>
</evidence>
<dbReference type="InterPro" id="IPR017437">
    <property type="entry name" value="ATP-NAD_kinase_PpnK-typ_C"/>
</dbReference>
<dbReference type="Gene3D" id="3.40.50.10330">
    <property type="entry name" value="Probable inorganic polyphosphate/atp-NAD kinase, domain 1"/>
    <property type="match status" value="1"/>
</dbReference>
<evidence type="ECO:0000256" key="3">
    <source>
        <dbReference type="ARBA" id="ARBA00022741"/>
    </source>
</evidence>
<evidence type="ECO:0000313" key="10">
    <source>
        <dbReference type="Proteomes" id="UP001150538"/>
    </source>
</evidence>
<evidence type="ECO:0000256" key="2">
    <source>
        <dbReference type="ARBA" id="ARBA00022679"/>
    </source>
</evidence>
<keyword evidence="10" id="KW-1185">Reference proteome</keyword>
<feature type="region of interest" description="Disordered" evidence="8">
    <location>
        <begin position="219"/>
        <end position="264"/>
    </location>
</feature>
<feature type="compositionally biased region" description="Low complexity" evidence="8">
    <location>
        <begin position="1058"/>
        <end position="1069"/>
    </location>
</feature>
<name>A0A9W7ZZR8_9FUNG</name>
<feature type="region of interest" description="Disordered" evidence="8">
    <location>
        <begin position="132"/>
        <end position="166"/>
    </location>
</feature>
<evidence type="ECO:0000256" key="5">
    <source>
        <dbReference type="ARBA" id="ARBA00022840"/>
    </source>
</evidence>
<dbReference type="FunFam" id="2.60.200.30:FF:000009">
    <property type="entry name" value="Poly(P)/ATP NAD kinase"/>
    <property type="match status" value="1"/>
</dbReference>
<comment type="caution">
    <text evidence="9">The sequence shown here is derived from an EMBL/GenBank/DDBJ whole genome shotgun (WGS) entry which is preliminary data.</text>
</comment>
<accession>A0A9W7ZZR8</accession>
<feature type="compositionally biased region" description="Low complexity" evidence="8">
    <location>
        <begin position="716"/>
        <end position="733"/>
    </location>
</feature>
<proteinExistence type="inferred from homology"/>
<keyword evidence="5" id="KW-0067">ATP-binding</keyword>
<evidence type="ECO:0000313" key="9">
    <source>
        <dbReference type="EMBL" id="KAJ1916103.1"/>
    </source>
</evidence>
<feature type="compositionally biased region" description="Acidic residues" evidence="8">
    <location>
        <begin position="613"/>
        <end position="629"/>
    </location>
</feature>
<feature type="region of interest" description="Disordered" evidence="8">
    <location>
        <begin position="607"/>
        <end position="687"/>
    </location>
</feature>
<keyword evidence="2" id="KW-0808">Transferase</keyword>
<dbReference type="GO" id="GO:0006741">
    <property type="term" value="P:NADP+ biosynthetic process"/>
    <property type="evidence" value="ECO:0007669"/>
    <property type="project" value="InterPro"/>
</dbReference>
<dbReference type="Gene3D" id="2.60.200.30">
    <property type="entry name" value="Probable inorganic polyphosphate/atp-NAD kinase, domain 2"/>
    <property type="match status" value="1"/>
</dbReference>
<dbReference type="GO" id="GO:0005524">
    <property type="term" value="F:ATP binding"/>
    <property type="evidence" value="ECO:0007669"/>
    <property type="project" value="UniProtKB-KW"/>
</dbReference>
<keyword evidence="7" id="KW-0520">NAD</keyword>
<dbReference type="AlphaFoldDB" id="A0A9W7ZZR8"/>
<reference evidence="9" key="1">
    <citation type="submission" date="2022-07" db="EMBL/GenBank/DDBJ databases">
        <title>Phylogenomic reconstructions and comparative analyses of Kickxellomycotina fungi.</title>
        <authorList>
            <person name="Reynolds N.K."/>
            <person name="Stajich J.E."/>
            <person name="Barry K."/>
            <person name="Grigoriev I.V."/>
            <person name="Crous P."/>
            <person name="Smith M.E."/>
        </authorList>
    </citation>
    <scope>NUCLEOTIDE SEQUENCE</scope>
    <source>
        <strain evidence="9">NBRC 100468</strain>
    </source>
</reference>
<dbReference type="Pfam" id="PF01513">
    <property type="entry name" value="NAD_kinase"/>
    <property type="match status" value="1"/>
</dbReference>
<dbReference type="Pfam" id="PF20143">
    <property type="entry name" value="NAD_kinase_C"/>
    <property type="match status" value="1"/>
</dbReference>
<evidence type="ECO:0000256" key="1">
    <source>
        <dbReference type="ARBA" id="ARBA00010995"/>
    </source>
</evidence>
<comment type="similarity">
    <text evidence="1">Belongs to the NAD kinase family.</text>
</comment>
<dbReference type="EMBL" id="JANBPU010000115">
    <property type="protein sequence ID" value="KAJ1916103.1"/>
    <property type="molecule type" value="Genomic_DNA"/>
</dbReference>
<dbReference type="InterPro" id="IPR002504">
    <property type="entry name" value="NADK"/>
</dbReference>
<gene>
    <name evidence="9" type="ORF">H4219_003974</name>
</gene>
<keyword evidence="4" id="KW-0418">Kinase</keyword>
<feature type="compositionally biased region" description="Low complexity" evidence="8">
    <location>
        <begin position="136"/>
        <end position="148"/>
    </location>
</feature>
<feature type="compositionally biased region" description="Acidic residues" evidence="8">
    <location>
        <begin position="1044"/>
        <end position="1057"/>
    </location>
</feature>
<organism evidence="9 10">
    <name type="scientific">Mycoemilia scoparia</name>
    <dbReference type="NCBI Taxonomy" id="417184"/>
    <lineage>
        <taxon>Eukaryota</taxon>
        <taxon>Fungi</taxon>
        <taxon>Fungi incertae sedis</taxon>
        <taxon>Zoopagomycota</taxon>
        <taxon>Kickxellomycotina</taxon>
        <taxon>Kickxellomycetes</taxon>
        <taxon>Kickxellales</taxon>
        <taxon>Kickxellaceae</taxon>
        <taxon>Mycoemilia</taxon>
    </lineage>
</organism>
<dbReference type="HAMAP" id="MF_00361">
    <property type="entry name" value="NAD_kinase"/>
    <property type="match status" value="1"/>
</dbReference>
<feature type="compositionally biased region" description="Basic and acidic residues" evidence="8">
    <location>
        <begin position="1"/>
        <end position="14"/>
    </location>
</feature>
<sequence length="1076" mass="118645">MSNSESKGKEKAAEKTTSATSSCSKEQAESPEKTPLNTQSNKSANSTKPNLLQSPPPPPIATEEREPTSQQNYHNYHFHRRHSRPINIRQINTQGLVNFERCALHEKLEARIPRTPSITYYHPYHYYYHHHHHHNSTNQHSPHSHTSSRMGSITNQTQHSPSHQPEHIVVASSSAKVLPTSKDSKANANEYRFSISDISSDSRSIDSALLLPTPLLNKEKSSDQEIQSSSNNKKADNTTTTTTGTVIHGGSQDLHHAEPTMTAASARERGSMFNYADNTLNAATSSIDNVISSIDSSSTLQVPVVNSSTTVAAHISSLTNPMLVTSSNEGANVNNSNNGPDFPKAIQQQQYLANNYNPRVETPTTNLIKTAVSVREVSKRISKTVVTIDNPTSVMIVCKQEKDVMDKALDLAEWLVKTKFHSTPNNHYQHYHHSLHNNYNRSSKGGSLNSSPKCNNDNGNLIVYIEDKVAQTRKRHYIKICQRIGEEAAAQRLRFWNPEMCARESSDLFDFVVVLGGDGTVLYTSWLFQKTVPAIIPFHLGSLGFLTVFDFEHCRKVLTQSMIKGMRINLRMRFSCTVYRLIDARDVNSTKTLEVIADKLSEDDDVHRKDQNFDVDVDDYNNNNEDDDGNGGVEVNSGSVTFVDNRQRGASPSSMSVSSMDSSRSSNGSPGRGYSKNNGSGEESAQDLLTRTLSQSSIFSEEIHQTRKHHHLSIHTPQSSYTTTTNNNNSPSSDGLLDLDFEIGTPIQRIPTCYESEWEDMPTQCRKDVHKVWRRGETFQVLNEVVVDRGPSPYMSMLELYGDGNLLTTVQADGLVLSTPTGSTAYSLAAGGSLVHPEIPAILVTPICPHTLSFRPMLLPDSMVIRVVVPPDSRGSAWASFDGRNRIELKQGDHIQITASQYPLPTVCANQSQSKDWFSSLSRCLSWNERSRQKHFGPAFKRSDESKSSRRSRKKSGGMVTSTDPPPVPLSSLPNKRAIIGNSTASGAQSRKENKKPKAVAHSEDCLDGSGGDGCRDCDSVGDLNSLMSRTTLIGRGHESAGSSDEDSESESDDDDNNSSIGNGSSGYNTDDSNDN</sequence>
<dbReference type="GO" id="GO:0019674">
    <property type="term" value="P:NAD+ metabolic process"/>
    <property type="evidence" value="ECO:0007669"/>
    <property type="project" value="InterPro"/>
</dbReference>
<dbReference type="InterPro" id="IPR016064">
    <property type="entry name" value="NAD/diacylglycerol_kinase_sf"/>
</dbReference>
<dbReference type="PANTHER" id="PTHR20275:SF0">
    <property type="entry name" value="NAD KINASE"/>
    <property type="match status" value="1"/>
</dbReference>
<feature type="compositionally biased region" description="Polar residues" evidence="8">
    <location>
        <begin position="676"/>
        <end position="687"/>
    </location>
</feature>
<evidence type="ECO:0000256" key="4">
    <source>
        <dbReference type="ARBA" id="ARBA00022777"/>
    </source>
</evidence>
<feature type="compositionally biased region" description="Polar residues" evidence="8">
    <location>
        <begin position="149"/>
        <end position="163"/>
    </location>
</feature>
<evidence type="ECO:0000256" key="8">
    <source>
        <dbReference type="SAM" id="MobiDB-lite"/>
    </source>
</evidence>
<dbReference type="OrthoDB" id="24581at2759"/>
<dbReference type="SUPFAM" id="SSF111331">
    <property type="entry name" value="NAD kinase/diacylglycerol kinase-like"/>
    <property type="match status" value="2"/>
</dbReference>
<evidence type="ECO:0000256" key="6">
    <source>
        <dbReference type="ARBA" id="ARBA00022857"/>
    </source>
</evidence>
<feature type="compositionally biased region" description="Low complexity" evidence="8">
    <location>
        <begin position="649"/>
        <end position="675"/>
    </location>
</feature>
<dbReference type="PANTHER" id="PTHR20275">
    <property type="entry name" value="NAD KINASE"/>
    <property type="match status" value="1"/>
</dbReference>
<evidence type="ECO:0000256" key="7">
    <source>
        <dbReference type="ARBA" id="ARBA00023027"/>
    </source>
</evidence>
<feature type="region of interest" description="Disordered" evidence="8">
    <location>
        <begin position="936"/>
        <end position="1012"/>
    </location>
</feature>
<feature type="compositionally biased region" description="Low complexity" evidence="8">
    <location>
        <begin position="15"/>
        <end position="25"/>
    </location>
</feature>
<keyword evidence="3" id="KW-0547">Nucleotide-binding</keyword>
<feature type="region of interest" description="Disordered" evidence="8">
    <location>
        <begin position="1"/>
        <end position="70"/>
    </location>
</feature>
<feature type="region of interest" description="Disordered" evidence="8">
    <location>
        <begin position="703"/>
        <end position="734"/>
    </location>
</feature>
<dbReference type="GO" id="GO:0003951">
    <property type="term" value="F:NAD+ kinase activity"/>
    <property type="evidence" value="ECO:0007669"/>
    <property type="project" value="InterPro"/>
</dbReference>
<feature type="region of interest" description="Disordered" evidence="8">
    <location>
        <begin position="1030"/>
        <end position="1076"/>
    </location>
</feature>
<protein>
    <recommendedName>
        <fullName evidence="11">NAD(+) kinase</fullName>
    </recommendedName>
</protein>
<dbReference type="InterPro" id="IPR017438">
    <property type="entry name" value="ATP-NAD_kinase_N"/>
</dbReference>
<keyword evidence="6" id="KW-0521">NADP</keyword>